<reference evidence="2" key="2">
    <citation type="journal article" date="2021" name="Int. J. Syst. Evol. Microbiol.">
        <title>Bradyrhizobium septentrionale sp. nov. (sv. septentrionale) and Bradyrhizobium quebecense sp. nov. (sv. septentrionale) associated with legumes native to Canada possess rearranged symbiosis genes and numerous insertion sequences.</title>
        <authorList>
            <person name="Bromfield E.S.P."/>
            <person name="Cloutier S."/>
        </authorList>
    </citation>
    <scope>NUCLEOTIDE SEQUENCE</scope>
    <source>
        <strain evidence="2">12S5</strain>
    </source>
</reference>
<dbReference type="Gene3D" id="3.30.160.160">
    <property type="entry name" value="YegP-like"/>
    <property type="match status" value="1"/>
</dbReference>
<keyword evidence="4" id="KW-1185">Reference proteome</keyword>
<comment type="caution">
    <text evidence="3">The sequence shown here is derived from an EMBL/GenBank/DDBJ whole genome shotgun (WGS) entry which is preliminary data.</text>
</comment>
<accession>A0A973WSH2</accession>
<dbReference type="EMBL" id="JAGEPA010000001">
    <property type="protein sequence ID" value="MBO1432770.1"/>
    <property type="molecule type" value="Genomic_DNA"/>
</dbReference>
<dbReference type="InterPro" id="IPR010879">
    <property type="entry name" value="DUF1508"/>
</dbReference>
<dbReference type="EMBL" id="JABWSX010000001">
    <property type="protein sequence ID" value="NVL10234.1"/>
    <property type="molecule type" value="Genomic_DNA"/>
</dbReference>
<dbReference type="AlphaFoldDB" id="A0A973WSH2"/>
<evidence type="ECO:0000313" key="4">
    <source>
        <dbReference type="Proteomes" id="UP000692816"/>
    </source>
</evidence>
<sequence>MHFELYRDEHQEWRWKLHARNGLYIVTSGESYHKKDDAIRAIRLVQATTDETPIRISTT</sequence>
<gene>
    <name evidence="3" type="ORF">HU230_31525</name>
    <name evidence="2" type="ORF">J4P68_26240</name>
</gene>
<protein>
    <submittedName>
        <fullName evidence="3">DUF1508 domain-containing protein</fullName>
    </submittedName>
</protein>
<dbReference type="SUPFAM" id="SSF160113">
    <property type="entry name" value="YegP-like"/>
    <property type="match status" value="1"/>
</dbReference>
<proteinExistence type="predicted"/>
<evidence type="ECO:0000313" key="2">
    <source>
        <dbReference type="EMBL" id="MBO1432770.1"/>
    </source>
</evidence>
<evidence type="ECO:0000313" key="3">
    <source>
        <dbReference type="EMBL" id="NVL10234.1"/>
    </source>
</evidence>
<dbReference type="Proteomes" id="UP000692816">
    <property type="component" value="Unassembled WGS sequence"/>
</dbReference>
<evidence type="ECO:0000259" key="1">
    <source>
        <dbReference type="Pfam" id="PF07411"/>
    </source>
</evidence>
<dbReference type="RefSeq" id="WP_173640838.1">
    <property type="nucleotide sequence ID" value="NZ_CP088022.1"/>
</dbReference>
<feature type="domain" description="DUF1508" evidence="1">
    <location>
        <begin position="9"/>
        <end position="54"/>
    </location>
</feature>
<dbReference type="Pfam" id="PF07411">
    <property type="entry name" value="DUF1508"/>
    <property type="match status" value="1"/>
</dbReference>
<organism evidence="3">
    <name type="scientific">Bradyrhizobium quebecense</name>
    <dbReference type="NCBI Taxonomy" id="2748629"/>
    <lineage>
        <taxon>Bacteria</taxon>
        <taxon>Pseudomonadati</taxon>
        <taxon>Pseudomonadota</taxon>
        <taxon>Alphaproteobacteria</taxon>
        <taxon>Hyphomicrobiales</taxon>
        <taxon>Nitrobacteraceae</taxon>
        <taxon>Bradyrhizobium</taxon>
    </lineage>
</organism>
<dbReference type="InterPro" id="IPR036913">
    <property type="entry name" value="YegP-like_sf"/>
</dbReference>
<name>A0A973WSH2_9BRAD</name>
<reference evidence="3" key="1">
    <citation type="submission" date="2020-06" db="EMBL/GenBank/DDBJ databases">
        <title>Whole Genome Sequence of Bradyrhizobium sp. Strain 66S1MB.</title>
        <authorList>
            <person name="Bromfield E."/>
            <person name="Cloutier S."/>
        </authorList>
    </citation>
    <scope>NUCLEOTIDE SEQUENCE</scope>
    <source>
        <strain evidence="3">66S1MB</strain>
    </source>
</reference>